<dbReference type="GO" id="GO:0004672">
    <property type="term" value="F:protein kinase activity"/>
    <property type="evidence" value="ECO:0007669"/>
    <property type="project" value="InterPro"/>
</dbReference>
<organism evidence="5 6">
    <name type="scientific">Quercus suber</name>
    <name type="common">Cork oak</name>
    <dbReference type="NCBI Taxonomy" id="58331"/>
    <lineage>
        <taxon>Eukaryota</taxon>
        <taxon>Viridiplantae</taxon>
        <taxon>Streptophyta</taxon>
        <taxon>Embryophyta</taxon>
        <taxon>Tracheophyta</taxon>
        <taxon>Spermatophyta</taxon>
        <taxon>Magnoliopsida</taxon>
        <taxon>eudicotyledons</taxon>
        <taxon>Gunneridae</taxon>
        <taxon>Pentapetalae</taxon>
        <taxon>rosids</taxon>
        <taxon>fabids</taxon>
        <taxon>Fagales</taxon>
        <taxon>Fagaceae</taxon>
        <taxon>Quercus</taxon>
    </lineage>
</organism>
<dbReference type="SUPFAM" id="SSF55681">
    <property type="entry name" value="Class II aaRS and biotin synthetases"/>
    <property type="match status" value="1"/>
</dbReference>
<dbReference type="GO" id="GO:0005524">
    <property type="term" value="F:ATP binding"/>
    <property type="evidence" value="ECO:0007669"/>
    <property type="project" value="UniProtKB-KW"/>
</dbReference>
<dbReference type="SUPFAM" id="SSF56112">
    <property type="entry name" value="Protein kinase-like (PK-like)"/>
    <property type="match status" value="1"/>
</dbReference>
<accession>A0AAW0KTW8</accession>
<dbReference type="PANTHER" id="PTHR22594">
    <property type="entry name" value="ASPARTYL/LYSYL-TRNA SYNTHETASE"/>
    <property type="match status" value="1"/>
</dbReference>
<dbReference type="Gene3D" id="1.10.510.10">
    <property type="entry name" value="Transferase(Phosphotransferase) domain 1"/>
    <property type="match status" value="1"/>
</dbReference>
<dbReference type="Pfam" id="PF00069">
    <property type="entry name" value="Pkinase"/>
    <property type="match status" value="1"/>
</dbReference>
<dbReference type="InterPro" id="IPR000719">
    <property type="entry name" value="Prot_kinase_dom"/>
</dbReference>
<dbReference type="PROSITE" id="PS50011">
    <property type="entry name" value="PROTEIN_KINASE_DOM"/>
    <property type="match status" value="1"/>
</dbReference>
<dbReference type="InterPro" id="IPR011050">
    <property type="entry name" value="Pectin_lyase_fold/virulence"/>
</dbReference>
<gene>
    <name evidence="5" type="primary">SYNC1_3</name>
    <name evidence="5" type="ORF">CFP56_014139</name>
</gene>
<dbReference type="InterPro" id="IPR045864">
    <property type="entry name" value="aa-tRNA-synth_II/BPL/LPL"/>
</dbReference>
<feature type="region of interest" description="Disordered" evidence="3">
    <location>
        <begin position="82"/>
        <end position="119"/>
    </location>
</feature>
<keyword evidence="2" id="KW-0030">Aminoacyl-tRNA synthetase</keyword>
<dbReference type="GO" id="GO:0006421">
    <property type="term" value="P:asparaginyl-tRNA aminoacylation"/>
    <property type="evidence" value="ECO:0007669"/>
    <property type="project" value="TreeGrafter"/>
</dbReference>
<evidence type="ECO:0000259" key="4">
    <source>
        <dbReference type="PROSITE" id="PS50011"/>
    </source>
</evidence>
<comment type="caution">
    <text evidence="5">The sequence shown here is derived from an EMBL/GenBank/DDBJ whole genome shotgun (WGS) entry which is preliminary data.</text>
</comment>
<dbReference type="SUPFAM" id="SSF51126">
    <property type="entry name" value="Pectin lyase-like"/>
    <property type="match status" value="1"/>
</dbReference>
<reference evidence="5 6" key="1">
    <citation type="journal article" date="2018" name="Sci. Data">
        <title>The draft genome sequence of cork oak.</title>
        <authorList>
            <person name="Ramos A.M."/>
            <person name="Usie A."/>
            <person name="Barbosa P."/>
            <person name="Barros P.M."/>
            <person name="Capote T."/>
            <person name="Chaves I."/>
            <person name="Simoes F."/>
            <person name="Abreu I."/>
            <person name="Carrasquinho I."/>
            <person name="Faro C."/>
            <person name="Guimaraes J.B."/>
            <person name="Mendonca D."/>
            <person name="Nobrega F."/>
            <person name="Rodrigues L."/>
            <person name="Saibo N.J.M."/>
            <person name="Varela M.C."/>
            <person name="Egas C."/>
            <person name="Matos J."/>
            <person name="Miguel C.M."/>
            <person name="Oliveira M.M."/>
            <person name="Ricardo C.P."/>
            <person name="Goncalves S."/>
        </authorList>
    </citation>
    <scope>NUCLEOTIDE SEQUENCE [LARGE SCALE GENOMIC DNA]</scope>
    <source>
        <strain evidence="6">cv. HL8</strain>
    </source>
</reference>
<evidence type="ECO:0000256" key="3">
    <source>
        <dbReference type="SAM" id="MobiDB-lite"/>
    </source>
</evidence>
<evidence type="ECO:0000313" key="5">
    <source>
        <dbReference type="EMBL" id="KAK7842295.1"/>
    </source>
</evidence>
<dbReference type="InterPro" id="IPR011009">
    <property type="entry name" value="Kinase-like_dom_sf"/>
</dbReference>
<keyword evidence="5" id="KW-0436">Ligase</keyword>
<dbReference type="AlphaFoldDB" id="A0AAW0KTW8"/>
<keyword evidence="6" id="KW-1185">Reference proteome</keyword>
<dbReference type="Gene3D" id="3.30.930.10">
    <property type="entry name" value="Bira Bifunctional Protein, Domain 2"/>
    <property type="match status" value="1"/>
</dbReference>
<evidence type="ECO:0000256" key="2">
    <source>
        <dbReference type="ARBA" id="ARBA00023146"/>
    </source>
</evidence>
<dbReference type="PANTHER" id="PTHR22594:SF54">
    <property type="entry name" value="ASPARAGINE--TRNA LIGASE, CYTOPLASMIC 1-RELATED"/>
    <property type="match status" value="1"/>
</dbReference>
<sequence length="515" mass="57014">MHTQSPSYSIGHIDHVPPYSHSMSFMPTPGLRIDPMTTGVTHISSATPSSPAIVGSSVVGSQAKQPDVHVENEQVVGLQSPLQGQPKRIRKAPPCGTGGHKAGHKAGPTQCEEPHQGDAVLPSPYTRHYTRQHKRKGSYGVVYKARDLRTSELVAIKVISLSQGEEGYEEICGEIEMLQQCSHPNVVHYLGSYQGEDCLWIVMEYCGGGSVADLMNVTDEPLGVSNSIYLFKNFIMESYYEKYENLLDSDFQDFIAQVLPLGMSGKLPDNLNLVPRLLVLQHNLIGEVSLWILPILLKSAKARKDEILASVSELKIAKENLPKLEGRSKLKPGLPKYDGKIDYTHDFFACQAFLTVSGQLQVESYACALTSVYTFGPLKAENSHTSSHLAEFWMVKPEIAFAELKDDMNCAEAYVRFLCQWLLDNCLDDMEFMADKSTLNTKAFQNAIFYLNSFADKGGAKLFVPAGQWFTRSFDLISHLTLWLDKDAVILGSTVTMELLMVKVTSGGTGFRMEA</sequence>
<dbReference type="SMART" id="SM00220">
    <property type="entry name" value="S_TKc"/>
    <property type="match status" value="1"/>
</dbReference>
<evidence type="ECO:0000256" key="1">
    <source>
        <dbReference type="ARBA" id="ARBA00022917"/>
    </source>
</evidence>
<dbReference type="GO" id="GO:0004816">
    <property type="term" value="F:asparagine-tRNA ligase activity"/>
    <property type="evidence" value="ECO:0007669"/>
    <property type="project" value="TreeGrafter"/>
</dbReference>
<dbReference type="EMBL" id="PKMF04000223">
    <property type="protein sequence ID" value="KAK7842295.1"/>
    <property type="molecule type" value="Genomic_DNA"/>
</dbReference>
<proteinExistence type="predicted"/>
<name>A0AAW0KTW8_QUESU</name>
<keyword evidence="1" id="KW-0648">Protein biosynthesis</keyword>
<dbReference type="Proteomes" id="UP000237347">
    <property type="component" value="Unassembled WGS sequence"/>
</dbReference>
<feature type="domain" description="Protein kinase" evidence="4">
    <location>
        <begin position="128"/>
        <end position="433"/>
    </location>
</feature>
<evidence type="ECO:0000313" key="6">
    <source>
        <dbReference type="Proteomes" id="UP000237347"/>
    </source>
</evidence>
<protein>
    <submittedName>
        <fullName evidence="5">Asparagine--trna ligase</fullName>
    </submittedName>
</protein>
<dbReference type="GO" id="GO:0005739">
    <property type="term" value="C:mitochondrion"/>
    <property type="evidence" value="ECO:0007669"/>
    <property type="project" value="TreeGrafter"/>
</dbReference>